<evidence type="ECO:0000256" key="1">
    <source>
        <dbReference type="ARBA" id="ARBA00008061"/>
    </source>
</evidence>
<dbReference type="InterPro" id="IPR013783">
    <property type="entry name" value="Ig-like_fold"/>
</dbReference>
<dbReference type="Pfam" id="PF16657">
    <property type="entry name" value="Malt_amylase_C"/>
    <property type="match status" value="1"/>
</dbReference>
<dbReference type="Gene3D" id="2.60.40.10">
    <property type="entry name" value="Immunoglobulins"/>
    <property type="match status" value="1"/>
</dbReference>
<dbReference type="Pfam" id="PF02903">
    <property type="entry name" value="Alpha-amylase_N"/>
    <property type="match status" value="1"/>
</dbReference>
<gene>
    <name evidence="5" type="ORF">PAECIP111893_03378</name>
</gene>
<feature type="domain" description="Glycosyl hydrolase family 13 catalytic" evidence="4">
    <location>
        <begin position="135"/>
        <end position="493"/>
    </location>
</feature>
<dbReference type="Gene3D" id="3.90.400.10">
    <property type="entry name" value="Oligo-1,6-glucosidase, Domain 2"/>
    <property type="match status" value="1"/>
</dbReference>
<dbReference type="PANTHER" id="PTHR10357">
    <property type="entry name" value="ALPHA-AMYLASE FAMILY MEMBER"/>
    <property type="match status" value="1"/>
</dbReference>
<evidence type="ECO:0000313" key="5">
    <source>
        <dbReference type="EMBL" id="CAH1211358.1"/>
    </source>
</evidence>
<dbReference type="EMBL" id="CAKMMF010000019">
    <property type="protein sequence ID" value="CAH1211358.1"/>
    <property type="molecule type" value="Genomic_DNA"/>
</dbReference>
<dbReference type="Gene3D" id="2.60.40.1180">
    <property type="entry name" value="Golgi alpha-mannosidase II"/>
    <property type="match status" value="1"/>
</dbReference>
<dbReference type="InterPro" id="IPR017853">
    <property type="entry name" value="GH"/>
</dbReference>
<sequence>MLKEAIYHRPKQNWAYGYDNETVHVRIRTKRGDVERVDVIHGDKCMPWSAMETEAMRIMGSDELFDYWEAAVEPLYRRLCYGFILTAGDQQLWYTEKGFSAAPPAVHLGLFEYPCLHSVDILKPPAWVKDAIFYQLFTERFANGDPSISPDNVLPWGGKPEYDNFFGGDLQGVIDHLDHLTELGINAIYFNPLFAAPANHKYDTGDYMRVDPHFGTNETLRTLVDACHARGIRVMLDAVFNHCGVTFAPFVDVMEKGEASEYSDWFHIRKWPLAVEDGIPTYETFAFEATMPKFNTENPQVKAYLLSAAKYWIEEIGIDGWRLDVANEVDHQFWREFRAVVKRANPEAYILGEVWHDSLMWLLGDQFDGVMNYPLTNATLDFFVFGHMDAVSFADTVSGQLAGYPKQASEACFNLLGSHDTVRLLTLCGNDKRRMKLAVLFQFTFAGAPCIYYGDEIGLNGEFDPDNRKCMEWDVSRQDRELFAYHQSVIALRKKHSALRTGAFRILLAEENGRRIAYERSDGQERIIVMMNPSEEARTVPVMLPAGEWKDGFSGELVSVSGGSYSDELTPYEYRVLVSEI</sequence>
<organism evidence="5 6">
    <name type="scientific">Paenibacillus plantiphilus</name>
    <dbReference type="NCBI Taxonomy" id="2905650"/>
    <lineage>
        <taxon>Bacteria</taxon>
        <taxon>Bacillati</taxon>
        <taxon>Bacillota</taxon>
        <taxon>Bacilli</taxon>
        <taxon>Bacillales</taxon>
        <taxon>Paenibacillaceae</taxon>
        <taxon>Paenibacillus</taxon>
    </lineage>
</organism>
<reference evidence="5" key="1">
    <citation type="submission" date="2022-01" db="EMBL/GenBank/DDBJ databases">
        <authorList>
            <person name="Criscuolo A."/>
        </authorList>
    </citation>
    <scope>NUCLEOTIDE SEQUENCE</scope>
    <source>
        <strain evidence="5">CIP111893</strain>
    </source>
</reference>
<dbReference type="SMART" id="SM00642">
    <property type="entry name" value="Aamy"/>
    <property type="match status" value="1"/>
</dbReference>
<keyword evidence="6" id="KW-1185">Reference proteome</keyword>
<dbReference type="Proteomes" id="UP000838686">
    <property type="component" value="Unassembled WGS sequence"/>
</dbReference>
<evidence type="ECO:0000259" key="4">
    <source>
        <dbReference type="SMART" id="SM00642"/>
    </source>
</evidence>
<dbReference type="CDD" id="cd02857">
    <property type="entry name" value="E_set_CDase_PDE_N"/>
    <property type="match status" value="1"/>
</dbReference>
<evidence type="ECO:0000256" key="3">
    <source>
        <dbReference type="ARBA" id="ARBA00023295"/>
    </source>
</evidence>
<proteinExistence type="inferred from homology"/>
<dbReference type="RefSeq" id="WP_236343711.1">
    <property type="nucleotide sequence ID" value="NZ_CAKMMF010000019.1"/>
</dbReference>
<name>A0ABM9CH09_9BACL</name>
<protein>
    <submittedName>
        <fullName evidence="5">Cyclomaltodextrinase</fullName>
        <ecNumber evidence="5">3.2.1.54</ecNumber>
    </submittedName>
</protein>
<dbReference type="InterPro" id="IPR032091">
    <property type="entry name" value="Malt_amylase-like_C"/>
</dbReference>
<keyword evidence="2 5" id="KW-0378">Hydrolase</keyword>
<dbReference type="SUPFAM" id="SSF51445">
    <property type="entry name" value="(Trans)glycosidases"/>
    <property type="match status" value="1"/>
</dbReference>
<dbReference type="Gene3D" id="3.20.20.80">
    <property type="entry name" value="Glycosidases"/>
    <property type="match status" value="1"/>
</dbReference>
<dbReference type="SUPFAM" id="SSF51011">
    <property type="entry name" value="Glycosyl hydrolase domain"/>
    <property type="match status" value="1"/>
</dbReference>
<dbReference type="InterPro" id="IPR045857">
    <property type="entry name" value="O16G_dom_2"/>
</dbReference>
<dbReference type="CDD" id="cd11338">
    <property type="entry name" value="AmyAc_CMD"/>
    <property type="match status" value="1"/>
</dbReference>
<comment type="similarity">
    <text evidence="1">Belongs to the glycosyl hydrolase 13 family.</text>
</comment>
<evidence type="ECO:0000313" key="6">
    <source>
        <dbReference type="Proteomes" id="UP000838686"/>
    </source>
</evidence>
<dbReference type="InterPro" id="IPR004185">
    <property type="entry name" value="Glyco_hydro_13_lg-like_dom"/>
</dbReference>
<keyword evidence="3 5" id="KW-0326">Glycosidase</keyword>
<comment type="caution">
    <text evidence="5">The sequence shown here is derived from an EMBL/GenBank/DDBJ whole genome shotgun (WGS) entry which is preliminary data.</text>
</comment>
<accession>A0ABM9CH09</accession>
<dbReference type="PANTHER" id="PTHR10357:SF210">
    <property type="entry name" value="MALTODEXTRIN GLUCOSIDASE"/>
    <property type="match status" value="1"/>
</dbReference>
<dbReference type="GO" id="GO:0047798">
    <property type="term" value="F:cyclomaltodextrinase activity"/>
    <property type="evidence" value="ECO:0007669"/>
    <property type="project" value="UniProtKB-EC"/>
</dbReference>
<evidence type="ECO:0000256" key="2">
    <source>
        <dbReference type="ARBA" id="ARBA00022801"/>
    </source>
</evidence>
<dbReference type="InterPro" id="IPR006047">
    <property type="entry name" value="GH13_cat_dom"/>
</dbReference>
<dbReference type="InterPro" id="IPR013780">
    <property type="entry name" value="Glyco_hydro_b"/>
</dbReference>
<dbReference type="EC" id="3.2.1.54" evidence="5"/>
<dbReference type="Pfam" id="PF00128">
    <property type="entry name" value="Alpha-amylase"/>
    <property type="match status" value="1"/>
</dbReference>